<accession>A0A3M6UFE3</accession>
<evidence type="ECO:0000313" key="2">
    <source>
        <dbReference type="EMBL" id="RMX52391.1"/>
    </source>
</evidence>
<organism evidence="2 3">
    <name type="scientific">Pocillopora damicornis</name>
    <name type="common">Cauliflower coral</name>
    <name type="synonym">Millepora damicornis</name>
    <dbReference type="NCBI Taxonomy" id="46731"/>
    <lineage>
        <taxon>Eukaryota</taxon>
        <taxon>Metazoa</taxon>
        <taxon>Cnidaria</taxon>
        <taxon>Anthozoa</taxon>
        <taxon>Hexacorallia</taxon>
        <taxon>Scleractinia</taxon>
        <taxon>Astrocoeniina</taxon>
        <taxon>Pocilloporidae</taxon>
        <taxon>Pocillopora</taxon>
    </lineage>
</organism>
<gene>
    <name evidence="2" type="ORF">pdam_00021108</name>
</gene>
<feature type="region of interest" description="Disordered" evidence="1">
    <location>
        <begin position="60"/>
        <end position="80"/>
    </location>
</feature>
<comment type="caution">
    <text evidence="2">The sequence shown here is derived from an EMBL/GenBank/DDBJ whole genome shotgun (WGS) entry which is preliminary data.</text>
</comment>
<reference evidence="2 3" key="1">
    <citation type="journal article" date="2018" name="Sci. Rep.">
        <title>Comparative analysis of the Pocillopora damicornis genome highlights role of immune system in coral evolution.</title>
        <authorList>
            <person name="Cunning R."/>
            <person name="Bay R.A."/>
            <person name="Gillette P."/>
            <person name="Baker A.C."/>
            <person name="Traylor-Knowles N."/>
        </authorList>
    </citation>
    <scope>NUCLEOTIDE SEQUENCE [LARGE SCALE GENOMIC DNA]</scope>
    <source>
        <strain evidence="2">RSMAS</strain>
        <tissue evidence="2">Whole animal</tissue>
    </source>
</reference>
<name>A0A3M6UFE3_POCDA</name>
<feature type="region of interest" description="Disordered" evidence="1">
    <location>
        <begin position="1"/>
        <end position="21"/>
    </location>
</feature>
<protein>
    <submittedName>
        <fullName evidence="2">Uncharacterized protein</fullName>
    </submittedName>
</protein>
<dbReference type="Proteomes" id="UP000275408">
    <property type="component" value="Unassembled WGS sequence"/>
</dbReference>
<proteinExistence type="predicted"/>
<evidence type="ECO:0000313" key="3">
    <source>
        <dbReference type="Proteomes" id="UP000275408"/>
    </source>
</evidence>
<evidence type="ECO:0000256" key="1">
    <source>
        <dbReference type="SAM" id="MobiDB-lite"/>
    </source>
</evidence>
<dbReference type="AlphaFoldDB" id="A0A3M6UFE3"/>
<keyword evidence="3" id="KW-1185">Reference proteome</keyword>
<sequence>MHQQTPDAMKSVDQSKDIMTEDSGYDSGVSALRYGRRNAKFDFNHVKRILRKPEVHVERDRRRRNAISQKDADGELHDMQTFPSNGELAYHRKLTQAWYNLSKEEAASLKIDIFKPLDFNEILMKKLKTSNNGKVISSMKELWE</sequence>
<dbReference type="EMBL" id="RCHS01001652">
    <property type="protein sequence ID" value="RMX52391.1"/>
    <property type="molecule type" value="Genomic_DNA"/>
</dbReference>